<accession>A0A5B7ETY8</accession>
<dbReference type="EMBL" id="VSRR010003577">
    <property type="protein sequence ID" value="MPC36677.1"/>
    <property type="molecule type" value="Genomic_DNA"/>
</dbReference>
<dbReference type="Proteomes" id="UP000324222">
    <property type="component" value="Unassembled WGS sequence"/>
</dbReference>
<evidence type="ECO:0000313" key="1">
    <source>
        <dbReference type="EMBL" id="MPC36677.1"/>
    </source>
</evidence>
<gene>
    <name evidence="1" type="ORF">E2C01_030145</name>
</gene>
<keyword evidence="2" id="KW-1185">Reference proteome</keyword>
<name>A0A5B7ETY8_PORTR</name>
<dbReference type="OrthoDB" id="6361733at2759"/>
<reference evidence="1 2" key="1">
    <citation type="submission" date="2019-05" db="EMBL/GenBank/DDBJ databases">
        <title>Another draft genome of Portunus trituberculatus and its Hox gene families provides insights of decapod evolution.</title>
        <authorList>
            <person name="Jeong J.-H."/>
            <person name="Song I."/>
            <person name="Kim S."/>
            <person name="Choi T."/>
            <person name="Kim D."/>
            <person name="Ryu S."/>
            <person name="Kim W."/>
        </authorList>
    </citation>
    <scope>NUCLEOTIDE SEQUENCE [LARGE SCALE GENOMIC DNA]</scope>
    <source>
        <tissue evidence="1">Muscle</tissue>
    </source>
</reference>
<comment type="caution">
    <text evidence="1">The sequence shown here is derived from an EMBL/GenBank/DDBJ whole genome shotgun (WGS) entry which is preliminary data.</text>
</comment>
<evidence type="ECO:0000313" key="2">
    <source>
        <dbReference type="Proteomes" id="UP000324222"/>
    </source>
</evidence>
<sequence>MNVFLHLLLQGGDIGLGVSLAFNLWMCVGALLFSPAPTMLPFSDEGCNSTTSFPSTLPSTFSKPWTTEQAGKIYLHPTFYALQRRQERRGVPQDPPFTSIQTLVPLEKF</sequence>
<organism evidence="1 2">
    <name type="scientific">Portunus trituberculatus</name>
    <name type="common">Swimming crab</name>
    <name type="synonym">Neptunus trituberculatus</name>
    <dbReference type="NCBI Taxonomy" id="210409"/>
    <lineage>
        <taxon>Eukaryota</taxon>
        <taxon>Metazoa</taxon>
        <taxon>Ecdysozoa</taxon>
        <taxon>Arthropoda</taxon>
        <taxon>Crustacea</taxon>
        <taxon>Multicrustacea</taxon>
        <taxon>Malacostraca</taxon>
        <taxon>Eumalacostraca</taxon>
        <taxon>Eucarida</taxon>
        <taxon>Decapoda</taxon>
        <taxon>Pleocyemata</taxon>
        <taxon>Brachyura</taxon>
        <taxon>Eubrachyura</taxon>
        <taxon>Portunoidea</taxon>
        <taxon>Portunidae</taxon>
        <taxon>Portuninae</taxon>
        <taxon>Portunus</taxon>
    </lineage>
</organism>
<protein>
    <submittedName>
        <fullName evidence="1">Uncharacterized protein</fullName>
    </submittedName>
</protein>
<dbReference type="AlphaFoldDB" id="A0A5B7ETY8"/>
<proteinExistence type="predicted"/>